<dbReference type="SUPFAM" id="SSF46785">
    <property type="entry name" value="Winged helix' DNA-binding domain"/>
    <property type="match status" value="1"/>
</dbReference>
<feature type="domain" description="HTH arsR-type" evidence="4">
    <location>
        <begin position="6"/>
        <end position="99"/>
    </location>
</feature>
<comment type="caution">
    <text evidence="5">The sequence shown here is derived from an EMBL/GenBank/DDBJ whole genome shotgun (WGS) entry which is preliminary data.</text>
</comment>
<dbReference type="InterPro" id="IPR036388">
    <property type="entry name" value="WH-like_DNA-bd_sf"/>
</dbReference>
<name>A0ABM8PDF9_9HYPH</name>
<organism evidence="5 6">
    <name type="scientific">Pseudorhizobium halotolerans</name>
    <dbReference type="NCBI Taxonomy" id="1233081"/>
    <lineage>
        <taxon>Bacteria</taxon>
        <taxon>Pseudomonadati</taxon>
        <taxon>Pseudomonadota</taxon>
        <taxon>Alphaproteobacteria</taxon>
        <taxon>Hyphomicrobiales</taxon>
        <taxon>Rhizobiaceae</taxon>
        <taxon>Rhizobium/Agrobacterium group</taxon>
        <taxon>Pseudorhizobium</taxon>
    </lineage>
</organism>
<dbReference type="SMART" id="SM00418">
    <property type="entry name" value="HTH_ARSR"/>
    <property type="match status" value="1"/>
</dbReference>
<dbReference type="InterPro" id="IPR011991">
    <property type="entry name" value="ArsR-like_HTH"/>
</dbReference>
<gene>
    <name evidence="5" type="ORF">RHAB21_00300</name>
</gene>
<dbReference type="InterPro" id="IPR036390">
    <property type="entry name" value="WH_DNA-bd_sf"/>
</dbReference>
<dbReference type="Proteomes" id="UP000601041">
    <property type="component" value="Unassembled WGS sequence"/>
</dbReference>
<evidence type="ECO:0000313" key="5">
    <source>
        <dbReference type="EMBL" id="CAD7023654.1"/>
    </source>
</evidence>
<keyword evidence="6" id="KW-1185">Reference proteome</keyword>
<keyword evidence="1" id="KW-0805">Transcription regulation</keyword>
<dbReference type="RefSeq" id="WP_142586568.1">
    <property type="nucleotide sequence ID" value="NZ_CABFWE030000001.1"/>
</dbReference>
<evidence type="ECO:0000256" key="3">
    <source>
        <dbReference type="ARBA" id="ARBA00023163"/>
    </source>
</evidence>
<dbReference type="Pfam" id="PF01022">
    <property type="entry name" value="HTH_5"/>
    <property type="match status" value="1"/>
</dbReference>
<proteinExistence type="predicted"/>
<dbReference type="CDD" id="cd00090">
    <property type="entry name" value="HTH_ARSR"/>
    <property type="match status" value="1"/>
</dbReference>
<dbReference type="InterPro" id="IPR001845">
    <property type="entry name" value="HTH_ArsR_DNA-bd_dom"/>
</dbReference>
<evidence type="ECO:0000259" key="4">
    <source>
        <dbReference type="PROSITE" id="PS50987"/>
    </source>
</evidence>
<keyword evidence="2" id="KW-0238">DNA-binding</keyword>
<reference evidence="5 6" key="1">
    <citation type="submission" date="2020-11" db="EMBL/GenBank/DDBJ databases">
        <authorList>
            <person name="Lassalle F."/>
        </authorList>
    </citation>
    <scope>NUCLEOTIDE SEQUENCE [LARGE SCALE GENOMIC DNA]</scope>
    <source>
        <strain evidence="5 6">AB21</strain>
    </source>
</reference>
<dbReference type="Gene3D" id="1.10.10.10">
    <property type="entry name" value="Winged helix-like DNA-binding domain superfamily/Winged helix DNA-binding domain"/>
    <property type="match status" value="1"/>
</dbReference>
<accession>A0ABM8PDF9</accession>
<dbReference type="EMBL" id="CABFWE030000001">
    <property type="protein sequence ID" value="CAD7023654.1"/>
    <property type="molecule type" value="Genomic_DNA"/>
</dbReference>
<dbReference type="PANTHER" id="PTHR43132:SF2">
    <property type="entry name" value="ARSENICAL RESISTANCE OPERON REPRESSOR ARSR-RELATED"/>
    <property type="match status" value="1"/>
</dbReference>
<protein>
    <submittedName>
        <fullName evidence="5">Transcriptional regulator</fullName>
    </submittedName>
</protein>
<keyword evidence="3" id="KW-0804">Transcription</keyword>
<sequence length="99" mass="10928">MDAAEAIAEKADIAADFMSGLANVHRLRILCELAQGERSVTAIIEATGIAQTSVSQHLAKLKKEGIVDFRREHRTLHYFIADPAVVDIMAILYTKFCKV</sequence>
<evidence type="ECO:0000256" key="1">
    <source>
        <dbReference type="ARBA" id="ARBA00023015"/>
    </source>
</evidence>
<dbReference type="PRINTS" id="PR00778">
    <property type="entry name" value="HTHARSR"/>
</dbReference>
<dbReference type="NCBIfam" id="NF033788">
    <property type="entry name" value="HTH_metalloreg"/>
    <property type="match status" value="1"/>
</dbReference>
<dbReference type="InterPro" id="IPR051011">
    <property type="entry name" value="Metal_resp_trans_reg"/>
</dbReference>
<dbReference type="PANTHER" id="PTHR43132">
    <property type="entry name" value="ARSENICAL RESISTANCE OPERON REPRESSOR ARSR-RELATED"/>
    <property type="match status" value="1"/>
</dbReference>
<dbReference type="PROSITE" id="PS50987">
    <property type="entry name" value="HTH_ARSR_2"/>
    <property type="match status" value="1"/>
</dbReference>
<evidence type="ECO:0000256" key="2">
    <source>
        <dbReference type="ARBA" id="ARBA00023125"/>
    </source>
</evidence>
<evidence type="ECO:0000313" key="6">
    <source>
        <dbReference type="Proteomes" id="UP000601041"/>
    </source>
</evidence>